<feature type="transmembrane region" description="Helical" evidence="2">
    <location>
        <begin position="112"/>
        <end position="133"/>
    </location>
</feature>
<organism evidence="3 4">
    <name type="scientific">Paralvinella palmiformis</name>
    <dbReference type="NCBI Taxonomy" id="53620"/>
    <lineage>
        <taxon>Eukaryota</taxon>
        <taxon>Metazoa</taxon>
        <taxon>Spiralia</taxon>
        <taxon>Lophotrochozoa</taxon>
        <taxon>Annelida</taxon>
        <taxon>Polychaeta</taxon>
        <taxon>Sedentaria</taxon>
        <taxon>Canalipalpata</taxon>
        <taxon>Terebellida</taxon>
        <taxon>Terebelliformia</taxon>
        <taxon>Alvinellidae</taxon>
        <taxon>Paralvinella</taxon>
    </lineage>
</organism>
<dbReference type="Proteomes" id="UP001208570">
    <property type="component" value="Unassembled WGS sequence"/>
</dbReference>
<evidence type="ECO:0000313" key="3">
    <source>
        <dbReference type="EMBL" id="KAK2150462.1"/>
    </source>
</evidence>
<accession>A0AAD9JC51</accession>
<keyword evidence="2" id="KW-1133">Transmembrane helix</keyword>
<dbReference type="AlphaFoldDB" id="A0AAD9JC51"/>
<name>A0AAD9JC51_9ANNE</name>
<dbReference type="EMBL" id="JAODUP010000404">
    <property type="protein sequence ID" value="KAK2150462.1"/>
    <property type="molecule type" value="Genomic_DNA"/>
</dbReference>
<sequence length="203" mass="23117">MTLAVDDSVIYDFVTEQSHVHEIFVKWNVSDEFQIESYTIRHQKKGRQAITYSGLLYNATDGYLITDLHPNSHYDVCLVVKLLEDDLCEKSEEACVSCVEMSTIPLIRDDSLIAVLLTLGVIVFLILIAYICWHYAKKKLEKEDDEEGSEHGSDESKQPILLSVPPTSNGPRRSVDFEDQDIPYIDETNKRDEISKDTTVTNV</sequence>
<reference evidence="3" key="1">
    <citation type="journal article" date="2023" name="Mol. Biol. Evol.">
        <title>Third-Generation Sequencing Reveals the Adaptive Role of the Epigenome in Three Deep-Sea Polychaetes.</title>
        <authorList>
            <person name="Perez M."/>
            <person name="Aroh O."/>
            <person name="Sun Y."/>
            <person name="Lan Y."/>
            <person name="Juniper S.K."/>
            <person name="Young C.R."/>
            <person name="Angers B."/>
            <person name="Qian P.Y."/>
        </authorList>
    </citation>
    <scope>NUCLEOTIDE SEQUENCE</scope>
    <source>
        <strain evidence="3">P08H-3</strain>
    </source>
</reference>
<protein>
    <submittedName>
        <fullName evidence="3">Uncharacterized protein</fullName>
    </submittedName>
</protein>
<dbReference type="SUPFAM" id="SSF49265">
    <property type="entry name" value="Fibronectin type III"/>
    <property type="match status" value="1"/>
</dbReference>
<dbReference type="InterPro" id="IPR036116">
    <property type="entry name" value="FN3_sf"/>
</dbReference>
<feature type="region of interest" description="Disordered" evidence="1">
    <location>
        <begin position="144"/>
        <end position="203"/>
    </location>
</feature>
<proteinExistence type="predicted"/>
<evidence type="ECO:0000313" key="4">
    <source>
        <dbReference type="Proteomes" id="UP001208570"/>
    </source>
</evidence>
<gene>
    <name evidence="3" type="ORF">LSH36_404g03016</name>
</gene>
<keyword evidence="2" id="KW-0472">Membrane</keyword>
<evidence type="ECO:0000256" key="1">
    <source>
        <dbReference type="SAM" id="MobiDB-lite"/>
    </source>
</evidence>
<keyword evidence="2" id="KW-0812">Transmembrane</keyword>
<feature type="compositionally biased region" description="Basic and acidic residues" evidence="1">
    <location>
        <begin position="187"/>
        <end position="196"/>
    </location>
</feature>
<comment type="caution">
    <text evidence="3">The sequence shown here is derived from an EMBL/GenBank/DDBJ whole genome shotgun (WGS) entry which is preliminary data.</text>
</comment>
<keyword evidence="4" id="KW-1185">Reference proteome</keyword>
<evidence type="ECO:0000256" key="2">
    <source>
        <dbReference type="SAM" id="Phobius"/>
    </source>
</evidence>